<dbReference type="FunFam" id="2.30.38.10:FF:000001">
    <property type="entry name" value="Non-ribosomal peptide synthetase PvdI"/>
    <property type="match status" value="2"/>
</dbReference>
<evidence type="ECO:0000313" key="7">
    <source>
        <dbReference type="Proteomes" id="UP000594778"/>
    </source>
</evidence>
<dbReference type="Pfam" id="PF13193">
    <property type="entry name" value="AMP-binding_C"/>
    <property type="match status" value="3"/>
</dbReference>
<dbReference type="SUPFAM" id="SSF52777">
    <property type="entry name" value="CoA-dependent acyltransferases"/>
    <property type="match status" value="6"/>
</dbReference>
<evidence type="ECO:0000256" key="3">
    <source>
        <dbReference type="ARBA" id="ARBA00022450"/>
    </source>
</evidence>
<dbReference type="FunFam" id="3.30.559.10:FF:000012">
    <property type="entry name" value="Non-ribosomal peptide synthetase"/>
    <property type="match status" value="1"/>
</dbReference>
<keyword evidence="4" id="KW-0597">Phosphoprotein</keyword>
<dbReference type="Gene3D" id="3.30.559.30">
    <property type="entry name" value="Nonribosomal peptide synthetase, condensation domain"/>
    <property type="match status" value="3"/>
</dbReference>
<dbReference type="InterPro" id="IPR020806">
    <property type="entry name" value="PKS_PP-bd"/>
</dbReference>
<evidence type="ECO:0000256" key="4">
    <source>
        <dbReference type="ARBA" id="ARBA00022553"/>
    </source>
</evidence>
<dbReference type="FunFam" id="3.40.50.12780:FF:000012">
    <property type="entry name" value="Non-ribosomal peptide synthetase"/>
    <property type="match status" value="3"/>
</dbReference>
<dbReference type="Gene3D" id="1.10.1200.10">
    <property type="entry name" value="ACP-like"/>
    <property type="match status" value="3"/>
</dbReference>
<feature type="domain" description="Carrier" evidence="5">
    <location>
        <begin position="3146"/>
        <end position="3221"/>
    </location>
</feature>
<proteinExistence type="inferred from homology"/>
<dbReference type="Proteomes" id="UP000594778">
    <property type="component" value="Chromosome"/>
</dbReference>
<evidence type="ECO:0000259" key="5">
    <source>
        <dbReference type="PROSITE" id="PS50075"/>
    </source>
</evidence>
<dbReference type="SMART" id="SM00823">
    <property type="entry name" value="PKS_PP"/>
    <property type="match status" value="3"/>
</dbReference>
<comment type="cofactor">
    <cofactor evidence="1">
        <name>pantetheine 4'-phosphate</name>
        <dbReference type="ChEBI" id="CHEBI:47942"/>
    </cofactor>
</comment>
<dbReference type="CDD" id="cd19531">
    <property type="entry name" value="LCL_NRPS-like"/>
    <property type="match status" value="2"/>
</dbReference>
<gene>
    <name evidence="6" type="ORF">I6G66_30190</name>
</gene>
<dbReference type="EMBL" id="CP065668">
    <property type="protein sequence ID" value="QPS08457.1"/>
    <property type="molecule type" value="Genomic_DNA"/>
</dbReference>
<dbReference type="Pfam" id="PF00668">
    <property type="entry name" value="Condensation"/>
    <property type="match status" value="3"/>
</dbReference>
<dbReference type="InterPro" id="IPR000873">
    <property type="entry name" value="AMP-dep_synth/lig_dom"/>
</dbReference>
<feature type="domain" description="Carrier" evidence="5">
    <location>
        <begin position="1018"/>
        <end position="1092"/>
    </location>
</feature>
<reference evidence="6 7" key="1">
    <citation type="submission" date="2020-12" db="EMBL/GenBank/DDBJ databases">
        <title>FDA dAtabase for Regulatory Grade micrObial Sequences (FDA-ARGOS): Supporting development and validation of Infectious Disease Dx tests.</title>
        <authorList>
            <person name="Sproer C."/>
            <person name="Gronow S."/>
            <person name="Severitt S."/>
            <person name="Schroder I."/>
            <person name="Tallon L."/>
            <person name="Sadzewicz L."/>
            <person name="Zhao X."/>
            <person name="Boylan J."/>
            <person name="Ott S."/>
            <person name="Bowen H."/>
            <person name="Vavikolanu K."/>
            <person name="Mehta A."/>
            <person name="Aluvathingal J."/>
            <person name="Nadendla S."/>
            <person name="Lowell S."/>
            <person name="Myers T."/>
            <person name="Yan Y."/>
            <person name="Sichtig H."/>
        </authorList>
    </citation>
    <scope>NUCLEOTIDE SEQUENCE [LARGE SCALE GENOMIC DNA]</scope>
    <source>
        <strain evidence="6 7">FDAARGOS_909</strain>
    </source>
</reference>
<protein>
    <submittedName>
        <fullName evidence="6">Amino acid adenylation domain-containing protein</fullName>
    </submittedName>
</protein>
<dbReference type="FunFam" id="3.40.50.980:FF:000001">
    <property type="entry name" value="Non-ribosomal peptide synthetase"/>
    <property type="match status" value="3"/>
</dbReference>
<sequence>MGLDQVRYVAEKFAGLSDDKRRLVYQQLRAQGLSPGQFPILPRGSQARGECVASAAQARQWFLWELDPRSTAYHLAGVMRLEGQFDIEAARAALSGVVQRHESLRTVFRMGEQGQLQQLIREQAEIDFSCLDLGASGQAHAQQAEVQRICSQPFDLARGPLLRAVVLRLAPEAHLFVVVMHHIVADGWSLQIVVNEFAQRYRALVRGEAVALAPLAVQYADHALWQRSWLDAGEADRQLLYWQQQLGDKHPVLELPADWQRRSDGRYQAARHGLVLSVDLVQRLRALADRHGASLFMVLLAGFQALLHRHTGCEDIRVGVPIANRHRVETEGLVGFFVNTQVLRARLHGSMPFRQLLNQTRKAALEAQDHQDLPFERLVEALQPERSLGSSPLFQVMFNHLREDYRALQQLPSLKAELCDTGDKAAQFEWMLETTERPDGSVHARFSYARERFEPSRIARLADHWVHMLSVFADRPDCWMGSVDLLPAAETTQLHALARATHVQGDIQPLHQRMQHWARRCPGVPALAFGQQSLTYAELDARANRLAHRLIALGVRPETRVGIAMQRSLEMVVGLLAILKAGGAYVPLDPDYPADRLAHMVADSGIGLVLTQAAVRERIPGAAALQVLEIDTLDLSGEPGTDPQVEVSPDSLAYVIYTSGSTGRPKGAQLSHRNVARLLDATDAWFGFGPGDTWTLFHSYAFDFSVWEIFGALCTGGRLVVVPYWVSRSPQDFLALLRAERVTVLNQTPSAFGQLVHAVEQDEEGGSGLSLRQVVFGGEALEPESLRPWFDRFGDQGPRLINMYGITETTVHVTYREITKADLDGGRSPVGTAIPDLGLYVLDGSLNLLPQGVAGELFVAGEGLARGYLNRAGLSAERFIANPFVETGERLYRTGDLVRWNAQGELEYLGRADQQVKIRGFRIELGEVQSQLLAQPEVREAVVLAKEGPGGARLVAYVSLNEDLEEGMLRGRLGQSLPDYMVPSAIVVLDALPLTANGKVDRRALPEPEMASAQEYEAPQGELEETLAKIWAEVLGVERVGRQDGFFELGGHSLLALGLLERVRAQGLCVQVRTLFQHPRLAEFAQAVEQGQGQTNGEIDVPPNLIPEGCAEITPQMLTLVELDAREIARITAGVPGGAANIQDIYPLAPLQEGMLFHHMLDTQHDAYVTSHELLFDSRERLEHFAASFNTVIARHDILRTAVLWEGLREPVQVVWRQAVLQLRWLEGVHALPQAHRIDVRQAPMIDGFAAPDGQRWRLRLYTHHMVDDNTTLKLAVREIGLVQQGLQALLPEPVAFRRFVAQARLGGSRAGHEAFFRQMLADVQEPTAPYGLLDVRGDGSEVQEARLELDAGLARRIREQARSHGVSAAALFHLAWALVVGRTTGREDVVFGTVLFGRMQGQRDAGRALGMFINTLPIRIRLGVQGVVQALRQAHVALTQLLEHEHASLSLAQRCSGLEAGVPLFTALLNYRHGASASDDTAKSWEGMEILGTRERTNYPFGLYVNDRDGGFELVAHIAQQVGAQRVADAVRQTLESLVQALAARPSMAAVDMAVLDGRELASLRQRGTFLKAGQHAQPLHRLVAQQAGSHPGAIALRCGAHTLTYAELDARANRLAHRLIALGVRPETRVGIAMQRSLEMVVGLLAILKAGGAYVPLDPDYPADRLAHMVQDSGIALVLTHSSVRERIPGAAALQVLEIDTLDLSGEPGTDPQVEVSPDNLAYVIYTSGSTGRPKGAQLSHRNVARLLDATDAWFGFGPGDTWTLFHSYAFDFSVWEIFGALCTGGRLVVVPYWVSRSPQDFLALLRAERVTVLNQTPSAFGQLVHAVEQDEEGGSGLSLRQVVFGGEALEPESLRPWFDRFGDQGPRLINMYGITETTVHVTYREITKADLDGGRSPVGVAIPDLGLYVLDGSLNLLPQGVAGELFVAGEGLARGYLNRAGLSAERFIANPFVETGERLYRTGDLVRWNAQGELEYLGRADQQVKIRGFRIELGEVQSQLLAQPEVREAVVLARQGPGGSRLVAYVSLHSAVEDSVLRQRLGQVLPEYMVPSVIVVLDALPLTANGKVDRRALPEPEMASAQEYEAPQGELEETLAGIWAEVLGVERVGRQDGFFELGGDSILALKLVERARKAALRLLPRQVFEQQSLAAMARVAQPACEGGDGVPAIPRLAPALHAQPLQPSYAQLRQWFLWQLDPTSSAYHIAGALRLFGALEMDAVCTCFTQLLQRHEALRTVFPLSSSGQPQQVVLEHMALDIALQDLQGPNAQARLDETIRHVSATPFDLAQGPLLRVAVLRLAEAEHVLVVAMHHIVSDGWSLDVIIREFVALYRAHVLGLPCSLPELPVRYADYAAWQRSWMNSAEKVRQLAYWTQQLGDEHPILELPLDHARQVGAQYRLENHGLELEPALAQRLKTVAHQRGATLFMLLLAGLQVQLSRYGGQSDIRVGVPIANRHRRGTGSTVGMFVNTQVLRSHIDGHASLEQIIAQVRQAVLEAQSHQDLPFDQLVEALQPERNMGINPLFQVMHNHQRVDTRPLEQLPGLSLQEMRIGGRTAQLELTLNTTECADGRILVNWAYAGELFDAQTIKRMAGHYLVILQAMAQRPQQAVRGLELVDATERTSLHEWGVNDQGAPYAEPVHRIFEQRVRENPGATALVFEKQALSYAELNARANRLAHRLIALGVGPEARVGVAAHRSVEMVVALLAVLKAGGAYVPLDPEYPDDRLAWIAEDSRMQLLLTQGNLGKCIPGTERLHRLELDLLDLDSGPDQDPAVPVHGENLAYVIYTSGSTGRPKGAANRHSSLASCMRWMQRTYVISGADAVLHKAPFGFDVSVWEIFWPLTAGSRLVVSRPGDHRDPERIIALILQHGITTLNFVPSMLQAFLAHEGIDERARLRHVICGGEAMPADTQREALRRLPGVSLQNLYGPTETTIHVTRWTCRDEGDAIVPNVPIGRPIDGVRTYVLDADLNLVAPGVAGELYLGGGGLGRGYVNRAGLTSERFVANPVDGGGTLLYRTGDLVRWNPEAQIEYLGRIDHQVKIRGLRIELGEIEARLLAQPEVREAVVVACEGPNGPLLAGYVAMRKAVEPVDLRQRLARDLPDYMVPTGIVVLEALPLNANGKVDRKALPAFVPASAAGYEPPQGETEALLASLWSELLGVPRVGRNDHFFELGGNSMAVIRLQLRVHQACGASVGLRTYFEKPVLGHLAAHIDDYIRGSQAGKAADLDLIGSILDKVEG</sequence>
<evidence type="ECO:0000256" key="2">
    <source>
        <dbReference type="ARBA" id="ARBA00006432"/>
    </source>
</evidence>
<dbReference type="InterPro" id="IPR009081">
    <property type="entry name" value="PP-bd_ACP"/>
</dbReference>
<dbReference type="InterPro" id="IPR023213">
    <property type="entry name" value="CAT-like_dom_sf"/>
</dbReference>
<dbReference type="FunFam" id="3.30.300.30:FF:000010">
    <property type="entry name" value="Enterobactin synthetase component F"/>
    <property type="match status" value="3"/>
</dbReference>
<dbReference type="FunFam" id="3.40.50.980:FF:000002">
    <property type="entry name" value="Enterobactin synthetase component F"/>
    <property type="match status" value="2"/>
</dbReference>
<dbReference type="Pfam" id="PF00501">
    <property type="entry name" value="AMP-binding"/>
    <property type="match status" value="3"/>
</dbReference>
<dbReference type="InterPro" id="IPR001242">
    <property type="entry name" value="Condensation_dom"/>
</dbReference>
<dbReference type="Pfam" id="PF00550">
    <property type="entry name" value="PP-binding"/>
    <property type="match status" value="3"/>
</dbReference>
<dbReference type="PROSITE" id="PS00455">
    <property type="entry name" value="AMP_BINDING"/>
    <property type="match status" value="3"/>
</dbReference>
<dbReference type="Gene3D" id="3.40.50.12780">
    <property type="entry name" value="N-terminal domain of ligase-like"/>
    <property type="match status" value="1"/>
</dbReference>
<feature type="domain" description="Carrier" evidence="5">
    <location>
        <begin position="2089"/>
        <end position="2163"/>
    </location>
</feature>
<dbReference type="GO" id="GO:0005829">
    <property type="term" value="C:cytosol"/>
    <property type="evidence" value="ECO:0007669"/>
    <property type="project" value="TreeGrafter"/>
</dbReference>
<dbReference type="PROSITE" id="PS00012">
    <property type="entry name" value="PHOSPHOPANTETHEINE"/>
    <property type="match status" value="2"/>
</dbReference>
<dbReference type="NCBIfam" id="TIGR01733">
    <property type="entry name" value="AA-adenyl-dom"/>
    <property type="match status" value="3"/>
</dbReference>
<dbReference type="GO" id="GO:0044550">
    <property type="term" value="P:secondary metabolite biosynthetic process"/>
    <property type="evidence" value="ECO:0007669"/>
    <property type="project" value="UniProtKB-ARBA"/>
</dbReference>
<dbReference type="InterPro" id="IPR036736">
    <property type="entry name" value="ACP-like_sf"/>
</dbReference>
<dbReference type="CDD" id="cd05930">
    <property type="entry name" value="A_NRPS"/>
    <property type="match status" value="1"/>
</dbReference>
<dbReference type="NCBIfam" id="NF003417">
    <property type="entry name" value="PRK04813.1"/>
    <property type="match status" value="3"/>
</dbReference>
<dbReference type="InterPro" id="IPR020845">
    <property type="entry name" value="AMP-binding_CS"/>
</dbReference>
<dbReference type="RefSeq" id="WP_197955800.1">
    <property type="nucleotide sequence ID" value="NZ_CP065668.1"/>
</dbReference>
<dbReference type="FunFam" id="1.10.1200.10:FF:000005">
    <property type="entry name" value="Nonribosomal peptide synthetase 1"/>
    <property type="match status" value="2"/>
</dbReference>
<dbReference type="PROSITE" id="PS50075">
    <property type="entry name" value="CARRIER"/>
    <property type="match status" value="3"/>
</dbReference>
<organism evidence="6 7">
    <name type="scientific">Delftia acidovorans</name>
    <name type="common">Pseudomonas acidovorans</name>
    <name type="synonym">Comamonas acidovorans</name>
    <dbReference type="NCBI Taxonomy" id="80866"/>
    <lineage>
        <taxon>Bacteria</taxon>
        <taxon>Pseudomonadati</taxon>
        <taxon>Pseudomonadota</taxon>
        <taxon>Betaproteobacteria</taxon>
        <taxon>Burkholderiales</taxon>
        <taxon>Comamonadaceae</taxon>
        <taxon>Delftia</taxon>
    </lineage>
</organism>
<dbReference type="GO" id="GO:0003824">
    <property type="term" value="F:catalytic activity"/>
    <property type="evidence" value="ECO:0007669"/>
    <property type="project" value="InterPro"/>
</dbReference>
<comment type="similarity">
    <text evidence="2">Belongs to the ATP-dependent AMP-binding enzyme family.</text>
</comment>
<dbReference type="PANTHER" id="PTHR45527">
    <property type="entry name" value="NONRIBOSOMAL PEPTIDE SYNTHETASE"/>
    <property type="match status" value="1"/>
</dbReference>
<dbReference type="CDD" id="cd19544">
    <property type="entry name" value="E-C_NRPS"/>
    <property type="match status" value="1"/>
</dbReference>
<dbReference type="InterPro" id="IPR042099">
    <property type="entry name" value="ANL_N_sf"/>
</dbReference>
<dbReference type="SUPFAM" id="SSF56801">
    <property type="entry name" value="Acetyl-CoA synthetase-like"/>
    <property type="match status" value="3"/>
</dbReference>
<dbReference type="SUPFAM" id="SSF47336">
    <property type="entry name" value="ACP-like"/>
    <property type="match status" value="3"/>
</dbReference>
<dbReference type="PANTHER" id="PTHR45527:SF14">
    <property type="entry name" value="PLIPASTATIN SYNTHASE SUBUNIT B"/>
    <property type="match status" value="1"/>
</dbReference>
<accession>A0A7T2VZN5</accession>
<evidence type="ECO:0000256" key="1">
    <source>
        <dbReference type="ARBA" id="ARBA00001957"/>
    </source>
</evidence>
<dbReference type="InterPro" id="IPR045851">
    <property type="entry name" value="AMP-bd_C_sf"/>
</dbReference>
<dbReference type="Gene3D" id="3.40.50.980">
    <property type="match status" value="4"/>
</dbReference>
<dbReference type="InterPro" id="IPR010071">
    <property type="entry name" value="AA_adenyl_dom"/>
</dbReference>
<dbReference type="Gene3D" id="3.30.300.30">
    <property type="match status" value="3"/>
</dbReference>
<dbReference type="InterPro" id="IPR025110">
    <property type="entry name" value="AMP-bd_C"/>
</dbReference>
<name>A0A7T2VZN5_DELAC</name>
<evidence type="ECO:0000313" key="6">
    <source>
        <dbReference type="EMBL" id="QPS08457.1"/>
    </source>
</evidence>
<dbReference type="CDD" id="cd17643">
    <property type="entry name" value="A_NRPS_Cytc1-like"/>
    <property type="match status" value="2"/>
</dbReference>
<dbReference type="GO" id="GO:0031177">
    <property type="term" value="F:phosphopantetheine binding"/>
    <property type="evidence" value="ECO:0007669"/>
    <property type="project" value="InterPro"/>
</dbReference>
<dbReference type="Gene3D" id="3.30.559.10">
    <property type="entry name" value="Chloramphenicol acetyltransferase-like domain"/>
    <property type="match status" value="3"/>
</dbReference>
<dbReference type="Gene3D" id="2.30.38.10">
    <property type="entry name" value="Luciferase, Domain 3"/>
    <property type="match status" value="2"/>
</dbReference>
<keyword evidence="3" id="KW-0596">Phosphopantetheine</keyword>
<dbReference type="InterPro" id="IPR006162">
    <property type="entry name" value="Ppantetheine_attach_site"/>
</dbReference>
<dbReference type="GO" id="GO:0043041">
    <property type="term" value="P:amino acid activation for nonribosomal peptide biosynthetic process"/>
    <property type="evidence" value="ECO:0007669"/>
    <property type="project" value="TreeGrafter"/>
</dbReference>